<evidence type="ECO:0000313" key="1">
    <source>
        <dbReference type="EMBL" id="ODM14487.1"/>
    </source>
</evidence>
<dbReference type="OrthoDB" id="2544694at2759"/>
<name>A0A1E3B0P0_ASPCR</name>
<dbReference type="Pfam" id="PF11578">
    <property type="entry name" value="DUF3237"/>
    <property type="match status" value="1"/>
</dbReference>
<dbReference type="InterPro" id="IPR020915">
    <property type="entry name" value="UPF0311"/>
</dbReference>
<dbReference type="EMBL" id="JXNT01000025">
    <property type="protein sequence ID" value="ODM14487.1"/>
    <property type="molecule type" value="Genomic_DNA"/>
</dbReference>
<dbReference type="AlphaFoldDB" id="A0A1E3B0P0"/>
<dbReference type="PANTHER" id="PTHR37315:SF1">
    <property type="entry name" value="UPF0311 PROTEIN BLR7842"/>
    <property type="match status" value="1"/>
</dbReference>
<keyword evidence="2" id="KW-1185">Reference proteome</keyword>
<gene>
    <name evidence="1" type="ORF">SI65_10109</name>
</gene>
<evidence type="ECO:0000313" key="2">
    <source>
        <dbReference type="Proteomes" id="UP000094569"/>
    </source>
</evidence>
<proteinExistence type="predicted"/>
<dbReference type="Proteomes" id="UP000094569">
    <property type="component" value="Unassembled WGS sequence"/>
</dbReference>
<dbReference type="PANTHER" id="PTHR37315">
    <property type="entry name" value="UPF0311 PROTEIN BLR7842"/>
    <property type="match status" value="1"/>
</dbReference>
<sequence length="157" mass="18067">METLLPPPRLIHLFTLRCNVEQPLDIGQVSSGRRRWVRIVGGSVSGNITGELLMVRTEAEKLTTHVNARYLVKSDDGAHLEIRTEGTRSGPPEVLQRLMEGKPVHHSQYWFHLHIKVEAGCDRYKWMNDRVIVGRALRTKDEVSYDAYFLENTPEFE</sequence>
<evidence type="ECO:0008006" key="3">
    <source>
        <dbReference type="Google" id="ProtNLM"/>
    </source>
</evidence>
<protein>
    <recommendedName>
        <fullName evidence="3">DUF3237 domain-containing protein</fullName>
    </recommendedName>
</protein>
<accession>A0A1E3B0P0</accession>
<dbReference type="STRING" id="573508.A0A1E3B0P0"/>
<comment type="caution">
    <text evidence="1">The sequence shown here is derived from an EMBL/GenBank/DDBJ whole genome shotgun (WGS) entry which is preliminary data.</text>
</comment>
<reference evidence="1 2" key="1">
    <citation type="journal article" date="2016" name="BMC Genomics">
        <title>Comparative genomic and transcriptomic analyses of the Fuzhuan brick tea-fermentation fungus Aspergillus cristatus.</title>
        <authorList>
            <person name="Ge Y."/>
            <person name="Wang Y."/>
            <person name="Liu Y."/>
            <person name="Tan Y."/>
            <person name="Ren X."/>
            <person name="Zhang X."/>
            <person name="Hyde K.D."/>
            <person name="Liu Y."/>
            <person name="Liu Z."/>
        </authorList>
    </citation>
    <scope>NUCLEOTIDE SEQUENCE [LARGE SCALE GENOMIC DNA]</scope>
    <source>
        <strain evidence="1 2">GZAAS20.1005</strain>
    </source>
</reference>
<dbReference type="Gene3D" id="2.40.160.20">
    <property type="match status" value="1"/>
</dbReference>
<dbReference type="VEuPathDB" id="FungiDB:SI65_10109"/>
<organism evidence="1 2">
    <name type="scientific">Aspergillus cristatus</name>
    <name type="common">Chinese Fuzhuan brick tea-fermentation fungus</name>
    <name type="synonym">Eurotium cristatum</name>
    <dbReference type="NCBI Taxonomy" id="573508"/>
    <lineage>
        <taxon>Eukaryota</taxon>
        <taxon>Fungi</taxon>
        <taxon>Dikarya</taxon>
        <taxon>Ascomycota</taxon>
        <taxon>Pezizomycotina</taxon>
        <taxon>Eurotiomycetes</taxon>
        <taxon>Eurotiomycetidae</taxon>
        <taxon>Eurotiales</taxon>
        <taxon>Aspergillaceae</taxon>
        <taxon>Aspergillus</taxon>
        <taxon>Aspergillus subgen. Aspergillus</taxon>
    </lineage>
</organism>